<proteinExistence type="predicted"/>
<dbReference type="OrthoDB" id="1684279at2"/>
<reference evidence="2 3" key="1">
    <citation type="submission" date="2018-09" db="EMBL/GenBank/DDBJ databases">
        <title>Alcanivorax profundi sp. nov., isolated from 1000 m-depth seawater of the Mariana Trench.</title>
        <authorList>
            <person name="Liu J."/>
        </authorList>
    </citation>
    <scope>NUCLEOTIDE SEQUENCE [LARGE SCALE GENOMIC DNA]</scope>
    <source>
        <strain evidence="2 3">MTEO17</strain>
    </source>
</reference>
<name>A0A418Y3Y9_9GAMM</name>
<sequence>MFSDSARYRWAVFSRVVAAFVGGYVLSSMVLLLLSLILPLPQAEAIATSTMLGFILYALIIIWAFSSKRLRTVWLGLLIGSLACAPLILWLMPEGGA</sequence>
<feature type="transmembrane region" description="Helical" evidence="1">
    <location>
        <begin position="45"/>
        <end position="65"/>
    </location>
</feature>
<comment type="caution">
    <text evidence="2">The sequence shown here is derived from an EMBL/GenBank/DDBJ whole genome shotgun (WGS) entry which is preliminary data.</text>
</comment>
<protein>
    <submittedName>
        <fullName evidence="2">Iron transporter</fullName>
    </submittedName>
</protein>
<keyword evidence="1" id="KW-0472">Membrane</keyword>
<dbReference type="AlphaFoldDB" id="A0A418Y3Y9"/>
<evidence type="ECO:0000313" key="3">
    <source>
        <dbReference type="Proteomes" id="UP000283734"/>
    </source>
</evidence>
<evidence type="ECO:0000256" key="1">
    <source>
        <dbReference type="SAM" id="Phobius"/>
    </source>
</evidence>
<feature type="transmembrane region" description="Helical" evidence="1">
    <location>
        <begin position="12"/>
        <end position="39"/>
    </location>
</feature>
<feature type="transmembrane region" description="Helical" evidence="1">
    <location>
        <begin position="72"/>
        <end position="92"/>
    </location>
</feature>
<keyword evidence="1" id="KW-0812">Transmembrane</keyword>
<evidence type="ECO:0000313" key="2">
    <source>
        <dbReference type="EMBL" id="RJG20248.1"/>
    </source>
</evidence>
<gene>
    <name evidence="2" type="ORF">D4A39_00465</name>
</gene>
<dbReference type="Proteomes" id="UP000283734">
    <property type="component" value="Unassembled WGS sequence"/>
</dbReference>
<organism evidence="2 3">
    <name type="scientific">Alcanivorax profundi</name>
    <dbReference type="NCBI Taxonomy" id="2338368"/>
    <lineage>
        <taxon>Bacteria</taxon>
        <taxon>Pseudomonadati</taxon>
        <taxon>Pseudomonadota</taxon>
        <taxon>Gammaproteobacteria</taxon>
        <taxon>Oceanospirillales</taxon>
        <taxon>Alcanivoracaceae</taxon>
        <taxon>Alcanivorax</taxon>
    </lineage>
</organism>
<keyword evidence="3" id="KW-1185">Reference proteome</keyword>
<dbReference type="EMBL" id="QYYA01000001">
    <property type="protein sequence ID" value="RJG20248.1"/>
    <property type="molecule type" value="Genomic_DNA"/>
</dbReference>
<accession>A0A418Y3Y9</accession>
<keyword evidence="1" id="KW-1133">Transmembrane helix</keyword>